<comment type="subunit">
    <text evidence="4">Homotetramer.</text>
</comment>
<dbReference type="Gene3D" id="1.10.12.10">
    <property type="entry name" value="Lyase 2-enoyl-coa Hydratase, Chain A, domain 2"/>
    <property type="match status" value="1"/>
</dbReference>
<dbReference type="GO" id="GO:0006635">
    <property type="term" value="P:fatty acid beta-oxidation"/>
    <property type="evidence" value="ECO:0007669"/>
    <property type="project" value="UniProtKB-UniPathway"/>
</dbReference>
<dbReference type="PANTHER" id="PTHR43149:SF1">
    <property type="entry name" value="DELTA(3,5)-DELTA(2,4)-DIENOYL-COA ISOMERASE, MITOCHONDRIAL"/>
    <property type="match status" value="1"/>
</dbReference>
<keyword evidence="12" id="KW-1185">Reference proteome</keyword>
<comment type="pathway">
    <text evidence="2">Lipid metabolism; butanoate metabolism.</text>
</comment>
<evidence type="ECO:0000256" key="1">
    <source>
        <dbReference type="ARBA" id="ARBA00005005"/>
    </source>
</evidence>
<organism evidence="11 12">
    <name type="scientific">Syntrophomonas zehnderi OL-4</name>
    <dbReference type="NCBI Taxonomy" id="690567"/>
    <lineage>
        <taxon>Bacteria</taxon>
        <taxon>Bacillati</taxon>
        <taxon>Bacillota</taxon>
        <taxon>Clostridia</taxon>
        <taxon>Eubacteriales</taxon>
        <taxon>Syntrophomonadaceae</taxon>
        <taxon>Syntrophomonas</taxon>
    </lineage>
</organism>
<dbReference type="OrthoDB" id="9775794at2"/>
<evidence type="ECO:0000313" key="12">
    <source>
        <dbReference type="Proteomes" id="UP000045545"/>
    </source>
</evidence>
<evidence type="ECO:0000313" key="11">
    <source>
        <dbReference type="EMBL" id="CFX14345.1"/>
    </source>
</evidence>
<evidence type="ECO:0000256" key="4">
    <source>
        <dbReference type="ARBA" id="ARBA00011881"/>
    </source>
</evidence>
<dbReference type="GO" id="GO:0016853">
    <property type="term" value="F:isomerase activity"/>
    <property type="evidence" value="ECO:0007669"/>
    <property type="project" value="UniProtKB-KW"/>
</dbReference>
<keyword evidence="8" id="KW-0456">Lyase</keyword>
<comment type="catalytic activity">
    <reaction evidence="9">
        <text>a short-chain (3S)-3-hydroxyacyl-CoA = a short-chain (2E)-enoyl-CoA + H2O</text>
        <dbReference type="Rhea" id="RHEA:52664"/>
        <dbReference type="ChEBI" id="CHEBI:15377"/>
        <dbReference type="ChEBI" id="CHEBI:87488"/>
        <dbReference type="ChEBI" id="CHEBI:136760"/>
        <dbReference type="EC" id="4.2.1.150"/>
    </reaction>
</comment>
<dbReference type="GO" id="GO:0018812">
    <property type="term" value="F:3-hydroxyacyl-CoA dehydratase activity"/>
    <property type="evidence" value="ECO:0007669"/>
    <property type="project" value="UniProtKB-EC"/>
</dbReference>
<dbReference type="Gene3D" id="3.90.226.10">
    <property type="entry name" value="2-enoyl-CoA Hydratase, Chain A, domain 1"/>
    <property type="match status" value="1"/>
</dbReference>
<dbReference type="AlphaFoldDB" id="A0A0E4G9V7"/>
<dbReference type="InterPro" id="IPR029045">
    <property type="entry name" value="ClpP/crotonase-like_dom_sf"/>
</dbReference>
<dbReference type="SUPFAM" id="SSF52096">
    <property type="entry name" value="ClpP/crotonase"/>
    <property type="match status" value="1"/>
</dbReference>
<dbReference type="Pfam" id="PF00378">
    <property type="entry name" value="ECH_1"/>
    <property type="match status" value="1"/>
</dbReference>
<keyword evidence="7" id="KW-0413">Isomerase</keyword>
<evidence type="ECO:0000256" key="7">
    <source>
        <dbReference type="ARBA" id="ARBA00023235"/>
    </source>
</evidence>
<dbReference type="FunFam" id="1.10.12.10:FF:000001">
    <property type="entry name" value="Probable enoyl-CoA hydratase, mitochondrial"/>
    <property type="match status" value="1"/>
</dbReference>
<gene>
    <name evidence="11" type="ORF">594</name>
</gene>
<comment type="similarity">
    <text evidence="3">Belongs to the enoyl-CoA hydratase/isomerase family.</text>
</comment>
<dbReference type="EC" id="4.2.1.150" evidence="10"/>
<name>A0A0E4G9V7_9FIRM</name>
<keyword evidence="6" id="KW-0443">Lipid metabolism</keyword>
<proteinExistence type="inferred from homology"/>
<dbReference type="PANTHER" id="PTHR43149">
    <property type="entry name" value="ENOYL-COA HYDRATASE"/>
    <property type="match status" value="1"/>
</dbReference>
<evidence type="ECO:0000256" key="2">
    <source>
        <dbReference type="ARBA" id="ARBA00005086"/>
    </source>
</evidence>
<accession>A0A0E4G9V7</accession>
<dbReference type="InterPro" id="IPR014748">
    <property type="entry name" value="Enoyl-CoA_hydra_C"/>
</dbReference>
<dbReference type="Proteomes" id="UP000045545">
    <property type="component" value="Unassembled WGS sequence"/>
</dbReference>
<evidence type="ECO:0000256" key="5">
    <source>
        <dbReference type="ARBA" id="ARBA00022832"/>
    </source>
</evidence>
<evidence type="ECO:0000256" key="3">
    <source>
        <dbReference type="ARBA" id="ARBA00005254"/>
    </source>
</evidence>
<evidence type="ECO:0000256" key="9">
    <source>
        <dbReference type="ARBA" id="ARBA00050624"/>
    </source>
</evidence>
<protein>
    <recommendedName>
        <fullName evidence="10">short-chain-enoyl-CoA hydratase</fullName>
        <ecNumber evidence="10">4.2.1.150</ecNumber>
    </recommendedName>
</protein>
<evidence type="ECO:0000256" key="6">
    <source>
        <dbReference type="ARBA" id="ARBA00023098"/>
    </source>
</evidence>
<evidence type="ECO:0000256" key="8">
    <source>
        <dbReference type="ARBA" id="ARBA00023239"/>
    </source>
</evidence>
<comment type="pathway">
    <text evidence="1">Lipid metabolism; fatty acid beta-oxidation.</text>
</comment>
<sequence length="260" mass="28222">MSQYESILISKKGRVAILTLNRPEKLNTVGPAVWKELEMAANEIEAMDDLGAVIITGAGKHFTAGIDLNTLEDFNSQFVMKNVPWAQSVYSRWETFPVPVIAAVQGVCYGSGVELILACDIRIAADNLKISIPEVRFGLAPDMGGTTRLPKLIGPGQAKRLIYSCDEIDAKEAARIGLVEIVVEKDKLMDEAMALANRIAAQPPIAVKMAKKGVNAAMDSSVAGGLLFEQAQTVYCCGTEDQNEAIKAFFEKREPVFKSK</sequence>
<dbReference type="InterPro" id="IPR045002">
    <property type="entry name" value="Ech1-like"/>
</dbReference>
<dbReference type="FunFam" id="3.90.226.10:FF:000009">
    <property type="entry name" value="Carnitinyl-CoA dehydratase"/>
    <property type="match status" value="1"/>
</dbReference>
<dbReference type="CDD" id="cd06558">
    <property type="entry name" value="crotonase-like"/>
    <property type="match status" value="1"/>
</dbReference>
<dbReference type="UniPathway" id="UPA00659"/>
<dbReference type="EMBL" id="CGIH01000008">
    <property type="protein sequence ID" value="CFX14345.1"/>
    <property type="molecule type" value="Genomic_DNA"/>
</dbReference>
<reference evidence="11 12" key="1">
    <citation type="submission" date="2015-03" db="EMBL/GenBank/DDBJ databases">
        <authorList>
            <person name="Murphy D."/>
        </authorList>
    </citation>
    <scope>NUCLEOTIDE SEQUENCE [LARGE SCALE GENOMIC DNA]</scope>
    <source>
        <strain evidence="11 12">OL-4</strain>
    </source>
</reference>
<dbReference type="RefSeq" id="WP_046495633.1">
    <property type="nucleotide sequence ID" value="NZ_CGIH01000008.1"/>
</dbReference>
<evidence type="ECO:0000256" key="10">
    <source>
        <dbReference type="ARBA" id="ARBA00067035"/>
    </source>
</evidence>
<dbReference type="STRING" id="690567.594"/>
<dbReference type="InterPro" id="IPR001753">
    <property type="entry name" value="Enoyl-CoA_hydra/iso"/>
</dbReference>
<keyword evidence="5" id="KW-0276">Fatty acid metabolism</keyword>